<sequence>MKKLIIALLILMTSISVGLACTTAVISGKNTKDGRPIIWKLRDTESYKNDVRYFSDGKYAYVGLMDSRDTNGENVWGGTNNVGFSIMNSASFNVNEADTTDYKDQEGRFMKKALQQCETLEDLENLLVTLPRPMGLAAHFGVIDAKGGAAFYEVNNQTYTKFDANDLETAPNGYVIRTNYSKTGTKDVGYGYIRCQTAEMLFKEAAAKDNLNSQTIIQDFSRCMIHPVLKRDYRKEYSQKPMTDDFVNSDDLITRHGSASAVIIRGVRTDESPNLSTMWTMVGFPNTSLTLPVFPLVNTVPSVLAKDETGTAPLNRFSLALKDECYPIKPSSGYKYLKISKLYNAEGTGYAEILEKAEKEVFEKTESTLSKWRQNPPSNKEVKDFYDWLDSYTLSLYKNEFNLE</sequence>
<proteinExistence type="predicted"/>
<dbReference type="EMBL" id="QENZ01000003">
    <property type="protein sequence ID" value="PVX51900.1"/>
    <property type="molecule type" value="Genomic_DNA"/>
</dbReference>
<dbReference type="AlphaFoldDB" id="A0A7L4UQ73"/>
<evidence type="ECO:0000256" key="1">
    <source>
        <dbReference type="SAM" id="SignalP"/>
    </source>
</evidence>
<dbReference type="PROSITE" id="PS51257">
    <property type="entry name" value="PROKAR_LIPOPROTEIN"/>
    <property type="match status" value="1"/>
</dbReference>
<gene>
    <name evidence="2" type="ORF">C7377_0192</name>
</gene>
<feature type="chain" id="PRO_5029787634" description="Acyl-CoA:6-aminopenicillanic acid acyl transferase" evidence="1">
    <location>
        <begin position="20"/>
        <end position="404"/>
    </location>
</feature>
<protein>
    <recommendedName>
        <fullName evidence="4">Acyl-CoA:6-aminopenicillanic acid acyl transferase</fullName>
    </recommendedName>
</protein>
<dbReference type="RefSeq" id="WP_133241444.1">
    <property type="nucleotide sequence ID" value="NZ_QENZ01000003.1"/>
</dbReference>
<name>A0A7L4UQ73_BALHA</name>
<keyword evidence="3" id="KW-1185">Reference proteome</keyword>
<organism evidence="2 3">
    <name type="scientific">Balneicella halophila</name>
    <dbReference type="NCBI Taxonomy" id="1537566"/>
    <lineage>
        <taxon>Bacteria</taxon>
        <taxon>Pseudomonadati</taxon>
        <taxon>Bacteroidota</taxon>
        <taxon>Bacteroidia</taxon>
        <taxon>Bacteroidales</taxon>
        <taxon>Balneicellaceae</taxon>
        <taxon>Balneicella</taxon>
    </lineage>
</organism>
<evidence type="ECO:0008006" key="4">
    <source>
        <dbReference type="Google" id="ProtNLM"/>
    </source>
</evidence>
<accession>A0A7L4UQ73</accession>
<comment type="caution">
    <text evidence="2">The sequence shown here is derived from an EMBL/GenBank/DDBJ whole genome shotgun (WGS) entry which is preliminary data.</text>
</comment>
<dbReference type="OrthoDB" id="238427at2"/>
<evidence type="ECO:0000313" key="2">
    <source>
        <dbReference type="EMBL" id="PVX51900.1"/>
    </source>
</evidence>
<evidence type="ECO:0000313" key="3">
    <source>
        <dbReference type="Proteomes" id="UP000251835"/>
    </source>
</evidence>
<feature type="signal peptide" evidence="1">
    <location>
        <begin position="1"/>
        <end position="19"/>
    </location>
</feature>
<keyword evidence="1" id="KW-0732">Signal</keyword>
<dbReference type="Proteomes" id="UP000251835">
    <property type="component" value="Unassembled WGS sequence"/>
</dbReference>
<dbReference type="Gene3D" id="3.60.60.10">
    <property type="entry name" value="Penicillin V Acylase, Chain A"/>
    <property type="match status" value="1"/>
</dbReference>
<reference evidence="2 3" key="1">
    <citation type="submission" date="2018-05" db="EMBL/GenBank/DDBJ databases">
        <title>Genomic Encyclopedia of Type Strains, Phase IV (KMG-IV): sequencing the most valuable type-strain genomes for metagenomic binning, comparative biology and taxonomic classification.</title>
        <authorList>
            <person name="Goeker M."/>
        </authorList>
    </citation>
    <scope>NUCLEOTIDE SEQUENCE [LARGE SCALE GENOMIC DNA]</scope>
    <source>
        <strain evidence="2 3">DSM 28579</strain>
    </source>
</reference>